<dbReference type="SUPFAM" id="SSF51161">
    <property type="entry name" value="Trimeric LpxA-like enzymes"/>
    <property type="match status" value="1"/>
</dbReference>
<comment type="caution">
    <text evidence="2">The sequence shown here is derived from an EMBL/GenBank/DDBJ whole genome shotgun (WGS) entry which is preliminary data.</text>
</comment>
<proteinExistence type="predicted"/>
<evidence type="ECO:0000313" key="2">
    <source>
        <dbReference type="EMBL" id="GIG54566.1"/>
    </source>
</evidence>
<protein>
    <recommendedName>
        <fullName evidence="4">Carbonic anhydrase or acetyltransferase, isoleucine patch superfamily</fullName>
    </recommendedName>
</protein>
<dbReference type="PANTHER" id="PTHR13061:SF29">
    <property type="entry name" value="GAMMA CARBONIC ANHYDRASE-LIKE 1, MITOCHONDRIAL-RELATED"/>
    <property type="match status" value="1"/>
</dbReference>
<organism evidence="2 3">
    <name type="scientific">Demequina activiva</name>
    <dbReference type="NCBI Taxonomy" id="1582364"/>
    <lineage>
        <taxon>Bacteria</taxon>
        <taxon>Bacillati</taxon>
        <taxon>Actinomycetota</taxon>
        <taxon>Actinomycetes</taxon>
        <taxon>Micrococcales</taxon>
        <taxon>Demequinaceae</taxon>
        <taxon>Demequina</taxon>
    </lineage>
</organism>
<reference evidence="2" key="1">
    <citation type="submission" date="2021-01" db="EMBL/GenBank/DDBJ databases">
        <title>Whole genome shotgun sequence of Demequina activiva NBRC 110675.</title>
        <authorList>
            <person name="Komaki H."/>
            <person name="Tamura T."/>
        </authorList>
    </citation>
    <scope>NUCLEOTIDE SEQUENCE</scope>
    <source>
        <strain evidence="2">NBRC 110675</strain>
    </source>
</reference>
<gene>
    <name evidence="2" type="ORF">Dac01nite_13180</name>
</gene>
<dbReference type="Gene3D" id="2.160.10.10">
    <property type="entry name" value="Hexapeptide repeat proteins"/>
    <property type="match status" value="1"/>
</dbReference>
<dbReference type="InterPro" id="IPR050484">
    <property type="entry name" value="Transf_Hexapept/Carb_Anhydrase"/>
</dbReference>
<dbReference type="EMBL" id="BONR01000002">
    <property type="protein sequence ID" value="GIG54566.1"/>
    <property type="molecule type" value="Genomic_DNA"/>
</dbReference>
<dbReference type="Proteomes" id="UP000652354">
    <property type="component" value="Unassembled WGS sequence"/>
</dbReference>
<evidence type="ECO:0000256" key="1">
    <source>
        <dbReference type="SAM" id="MobiDB-lite"/>
    </source>
</evidence>
<sequence>MGTSFIGPLAPDNGPEPPNLPRPRVGAMIIASRGHAPSIHESAYVAPSAVVCGDVTIGEGSRVLHGAVLTSEGGPITIGQRVVIMENAVVKGRPRHPVTIGDHVLVGPHAHINGATIERECFIATGASLFPGSLAREGCEVRVNAVVQVNTALAPRSVVPIGWVAVGDPAQLASADEHEEVWRIQQGLDFPGTVYGATRMTPMTEIMDGQSEAYGAHLDDEVLDGPAAP</sequence>
<dbReference type="InterPro" id="IPR011004">
    <property type="entry name" value="Trimer_LpxA-like_sf"/>
</dbReference>
<evidence type="ECO:0008006" key="4">
    <source>
        <dbReference type="Google" id="ProtNLM"/>
    </source>
</evidence>
<dbReference type="AlphaFoldDB" id="A0A919UJP4"/>
<keyword evidence="3" id="KW-1185">Reference proteome</keyword>
<dbReference type="PANTHER" id="PTHR13061">
    <property type="entry name" value="DYNACTIN SUBUNIT P25"/>
    <property type="match status" value="1"/>
</dbReference>
<feature type="region of interest" description="Disordered" evidence="1">
    <location>
        <begin position="1"/>
        <end position="22"/>
    </location>
</feature>
<accession>A0A919UJP4</accession>
<evidence type="ECO:0000313" key="3">
    <source>
        <dbReference type="Proteomes" id="UP000652354"/>
    </source>
</evidence>
<name>A0A919UJP4_9MICO</name>